<feature type="transmembrane region" description="Helical" evidence="4">
    <location>
        <begin position="86"/>
        <end position="107"/>
    </location>
</feature>
<dbReference type="PANTHER" id="PTHR44227:SF3">
    <property type="entry name" value="PROTEIN O-MANNOSYL-TRANSFERASE TMTC4"/>
    <property type="match status" value="1"/>
</dbReference>
<dbReference type="AlphaFoldDB" id="A0AAW4L6B5"/>
<sequence>MAKWRLSTPMVATLAALCCFLVYFRALGCGYVWFDDPDYVINNQAIRSLDWQFLHWAFTNSQVSLWMPLTWVSLAIDYHFWGLNPFGYHLTNILLHGGNVFLVVLLADRLYQPVTGEPETSMSHGSLFRGGMLLAAALLFGIHPLRVESVAWITERKDVLNGFFALCSMLCYLAYVRGKRADRPGCQLWWFYGASLLWFICSLMVKPVSLALPFMLLVLDWYPLARVRSGEIKRLLLEKVPFMVFSVAMVVISLLAATMQGSFTSVRSLPFAMRCLVAGNGLFEYCRLMLFPVGIVPFYVLNMAALTMFIVKTVIIVLFTGVMVFSWRKRPWLTAGWLLFVLPLLPVLGFFQNGEQAFAARFTYLGSIIPTLFVPLLATERGTGTRKTVLLVATCLVLCWYGAETRRLIPVWDNSGTFWSRVIDLEPLGRAYQERGLYNFDNGNAAAAADDLAAAMEIARANGVLGFNLVAHRGKVLLALKRYDEAIVDFTEAIAMYPDPRYCYQRGLALQSLGKFAEADKDFQRAAGDTRPIKWIEPPP</sequence>
<dbReference type="SUPFAM" id="SSF48452">
    <property type="entry name" value="TPR-like"/>
    <property type="match status" value="1"/>
</dbReference>
<dbReference type="Pfam" id="PF13181">
    <property type="entry name" value="TPR_8"/>
    <property type="match status" value="2"/>
</dbReference>
<dbReference type="EMBL" id="JAHCVJ010000013">
    <property type="protein sequence ID" value="MBT0666541.1"/>
    <property type="molecule type" value="Genomic_DNA"/>
</dbReference>
<dbReference type="SMART" id="SM00028">
    <property type="entry name" value="TPR"/>
    <property type="match status" value="2"/>
</dbReference>
<name>A0AAW4L6B5_9BACT</name>
<keyword evidence="2 3" id="KW-0802">TPR repeat</keyword>
<feature type="transmembrane region" description="Helical" evidence="4">
    <location>
        <begin position="53"/>
        <end position="74"/>
    </location>
</feature>
<feature type="repeat" description="TPR" evidence="3">
    <location>
        <begin position="467"/>
        <end position="500"/>
    </location>
</feature>
<keyword evidence="4" id="KW-0812">Transmembrane</keyword>
<evidence type="ECO:0000256" key="2">
    <source>
        <dbReference type="ARBA" id="ARBA00022803"/>
    </source>
</evidence>
<dbReference type="PANTHER" id="PTHR44227">
    <property type="match status" value="1"/>
</dbReference>
<keyword evidence="1" id="KW-0677">Repeat</keyword>
<organism evidence="5 6">
    <name type="scientific">Geoanaerobacter pelophilus</name>
    <dbReference type="NCBI Taxonomy" id="60036"/>
    <lineage>
        <taxon>Bacteria</taxon>
        <taxon>Pseudomonadati</taxon>
        <taxon>Thermodesulfobacteriota</taxon>
        <taxon>Desulfuromonadia</taxon>
        <taxon>Geobacterales</taxon>
        <taxon>Geobacteraceae</taxon>
        <taxon>Geoanaerobacter</taxon>
    </lineage>
</organism>
<evidence type="ECO:0000256" key="4">
    <source>
        <dbReference type="SAM" id="Phobius"/>
    </source>
</evidence>
<feature type="transmembrane region" description="Helical" evidence="4">
    <location>
        <begin position="240"/>
        <end position="263"/>
    </location>
</feature>
<gene>
    <name evidence="5" type="ORF">KI809_19705</name>
</gene>
<proteinExistence type="predicted"/>
<keyword evidence="6" id="KW-1185">Reference proteome</keyword>
<comment type="caution">
    <text evidence="5">The sequence shown here is derived from an EMBL/GenBank/DDBJ whole genome shotgun (WGS) entry which is preliminary data.</text>
</comment>
<dbReference type="Proteomes" id="UP000811899">
    <property type="component" value="Unassembled WGS sequence"/>
</dbReference>
<keyword evidence="4" id="KW-0472">Membrane</keyword>
<reference evidence="5 6" key="1">
    <citation type="submission" date="2021-05" db="EMBL/GenBank/DDBJ databases">
        <title>The draft genome of Geobacter pelophilus DSM 12255.</title>
        <authorList>
            <person name="Xu Z."/>
            <person name="Masuda Y."/>
            <person name="Itoh H."/>
            <person name="Senoo K."/>
        </authorList>
    </citation>
    <scope>NUCLEOTIDE SEQUENCE [LARGE SCALE GENOMIC DNA]</scope>
    <source>
        <strain evidence="5 6">DSM 12255</strain>
    </source>
</reference>
<feature type="transmembrane region" description="Helical" evidence="4">
    <location>
        <begin position="298"/>
        <end position="325"/>
    </location>
</feature>
<feature type="transmembrane region" description="Helical" evidence="4">
    <location>
        <begin position="196"/>
        <end position="219"/>
    </location>
</feature>
<keyword evidence="4" id="KW-1133">Transmembrane helix</keyword>
<evidence type="ECO:0000256" key="1">
    <source>
        <dbReference type="ARBA" id="ARBA00022737"/>
    </source>
</evidence>
<protein>
    <submittedName>
        <fullName evidence="5">Tetratricopeptide repeat protein</fullName>
    </submittedName>
</protein>
<dbReference type="InterPro" id="IPR019734">
    <property type="entry name" value="TPR_rpt"/>
</dbReference>
<dbReference type="InterPro" id="IPR052346">
    <property type="entry name" value="O-mannosyl-transferase_TMTC"/>
</dbReference>
<feature type="transmembrane region" description="Helical" evidence="4">
    <location>
        <begin position="332"/>
        <end position="352"/>
    </location>
</feature>
<feature type="transmembrane region" description="Helical" evidence="4">
    <location>
        <begin position="358"/>
        <end position="378"/>
    </location>
</feature>
<feature type="transmembrane region" description="Helical" evidence="4">
    <location>
        <begin position="127"/>
        <end position="147"/>
    </location>
</feature>
<dbReference type="InterPro" id="IPR011990">
    <property type="entry name" value="TPR-like_helical_dom_sf"/>
</dbReference>
<dbReference type="Gene3D" id="1.25.40.10">
    <property type="entry name" value="Tetratricopeptide repeat domain"/>
    <property type="match status" value="1"/>
</dbReference>
<dbReference type="RefSeq" id="WP_214173312.1">
    <property type="nucleotide sequence ID" value="NZ_JAHCVJ010000013.1"/>
</dbReference>
<evidence type="ECO:0000313" key="6">
    <source>
        <dbReference type="Proteomes" id="UP000811899"/>
    </source>
</evidence>
<dbReference type="PROSITE" id="PS50005">
    <property type="entry name" value="TPR"/>
    <property type="match status" value="1"/>
</dbReference>
<evidence type="ECO:0000313" key="5">
    <source>
        <dbReference type="EMBL" id="MBT0666541.1"/>
    </source>
</evidence>
<feature type="transmembrane region" description="Helical" evidence="4">
    <location>
        <begin position="159"/>
        <end position="176"/>
    </location>
</feature>
<accession>A0AAW4L6B5</accession>
<evidence type="ECO:0000256" key="3">
    <source>
        <dbReference type="PROSITE-ProRule" id="PRU00339"/>
    </source>
</evidence>